<sequence length="275" mass="32863">MIAGLNSKGELVYLYSSAQAQNIIEKKEQFFCPNCQELLKVCCGKKNKPYFKHLRKNFTPLNESKLHQAGKNLLYTAWNEEGFSTQKEKVIITEEGERRVDVFVKPSLAIEFQCSPISGSLLKQRNDFYRNQGWDSLWFLGPRYFVERKFNTNSLKFLNYQENLGFYLLFLEADRKNVVMYHHIRKYDWFRFWGIKEKCSINQLFNYRFGNNLKNYHKVSVKQTKRQFAQALVYRDRNICELQRMCYEKGYDLMSLPDELFVPEGFPQYIDQNLK</sequence>
<dbReference type="Proteomes" id="UP001321804">
    <property type="component" value="Chromosome"/>
</dbReference>
<name>A0AAU9CX52_9LACO</name>
<evidence type="ECO:0000313" key="2">
    <source>
        <dbReference type="EMBL" id="BDR55873.1"/>
    </source>
</evidence>
<reference evidence="2 3" key="1">
    <citation type="journal article" date="2023" name="Microbiol. Spectr.">
        <title>Symbiosis of Carpenter Bees with Uncharacterized Lactic Acid Bacteria Showing NAD Auxotrophy.</title>
        <authorList>
            <person name="Kawasaki S."/>
            <person name="Ozawa K."/>
            <person name="Mori T."/>
            <person name="Yamamoto A."/>
            <person name="Ito M."/>
            <person name="Ohkuma M."/>
            <person name="Sakamoto M."/>
            <person name="Matsutani M."/>
        </authorList>
    </citation>
    <scope>NUCLEOTIDE SEQUENCE [LARGE SCALE GENOMIC DNA]</scope>
    <source>
        <strain evidence="2 3">KimC2</strain>
    </source>
</reference>
<organism evidence="2 3">
    <name type="scientific">Xylocopilactobacillus apis</name>
    <dbReference type="NCBI Taxonomy" id="2932183"/>
    <lineage>
        <taxon>Bacteria</taxon>
        <taxon>Bacillati</taxon>
        <taxon>Bacillota</taxon>
        <taxon>Bacilli</taxon>
        <taxon>Lactobacillales</taxon>
        <taxon>Lactobacillaceae</taxon>
        <taxon>Xylocopilactobacillus</taxon>
    </lineage>
</organism>
<feature type="domain" description="Competence protein CoiA nuclease-like" evidence="1">
    <location>
        <begin position="63"/>
        <end position="188"/>
    </location>
</feature>
<keyword evidence="3" id="KW-1185">Reference proteome</keyword>
<dbReference type="Pfam" id="PF06054">
    <property type="entry name" value="CoiA_nuc"/>
    <property type="match status" value="1"/>
</dbReference>
<dbReference type="RefSeq" id="WP_317697560.1">
    <property type="nucleotide sequence ID" value="NZ_AP026801.1"/>
</dbReference>
<gene>
    <name evidence="2" type="ORF">KIMC2_04350</name>
</gene>
<dbReference type="EMBL" id="AP026801">
    <property type="protein sequence ID" value="BDR55873.1"/>
    <property type="molecule type" value="Genomic_DNA"/>
</dbReference>
<protein>
    <submittedName>
        <fullName evidence="2">Competence protein</fullName>
    </submittedName>
</protein>
<evidence type="ECO:0000313" key="3">
    <source>
        <dbReference type="Proteomes" id="UP001321804"/>
    </source>
</evidence>
<proteinExistence type="predicted"/>
<dbReference type="KEGG" id="xak:KIMC2_04350"/>
<accession>A0AAU9CX52</accession>
<dbReference type="InterPro" id="IPR010330">
    <property type="entry name" value="CoiA_nuc"/>
</dbReference>
<dbReference type="AlphaFoldDB" id="A0AAU9CX52"/>
<evidence type="ECO:0000259" key="1">
    <source>
        <dbReference type="Pfam" id="PF06054"/>
    </source>
</evidence>